<dbReference type="Pfam" id="PF00005">
    <property type="entry name" value="ABC_tran"/>
    <property type="match status" value="1"/>
</dbReference>
<dbReference type="InterPro" id="IPR003593">
    <property type="entry name" value="AAA+_ATPase"/>
</dbReference>
<dbReference type="SUPFAM" id="SSF52540">
    <property type="entry name" value="P-loop containing nucleoside triphosphate hydrolases"/>
    <property type="match status" value="1"/>
</dbReference>
<dbReference type="STRING" id="322505.SAMN04487836_10276"/>
<feature type="transmembrane region" description="Helical" evidence="9">
    <location>
        <begin position="470"/>
        <end position="495"/>
    </location>
</feature>
<evidence type="ECO:0000313" key="11">
    <source>
        <dbReference type="EMBL" id="SEI50896.1"/>
    </source>
</evidence>
<evidence type="ECO:0000256" key="4">
    <source>
        <dbReference type="ARBA" id="ARBA00022741"/>
    </source>
</evidence>
<dbReference type="GO" id="GO:0005886">
    <property type="term" value="C:plasma membrane"/>
    <property type="evidence" value="ECO:0007669"/>
    <property type="project" value="UniProtKB-SubCell"/>
</dbReference>
<dbReference type="Proteomes" id="UP000183028">
    <property type="component" value="Unassembled WGS sequence"/>
</dbReference>
<dbReference type="RefSeq" id="WP_074731329.1">
    <property type="nucleotide sequence ID" value="NZ_FNYK01000007.1"/>
</dbReference>
<reference evidence="12" key="1">
    <citation type="submission" date="2016-10" db="EMBL/GenBank/DDBJ databases">
        <authorList>
            <person name="Varghese N."/>
        </authorList>
    </citation>
    <scope>NUCLEOTIDE SEQUENCE [LARGE SCALE GENOMIC DNA]</scope>
    <source>
        <strain evidence="12">DSM 20406</strain>
    </source>
</reference>
<keyword evidence="2" id="KW-1003">Cell membrane</keyword>
<keyword evidence="11" id="KW-0449">Lipoprotein</keyword>
<dbReference type="PROSITE" id="PS50893">
    <property type="entry name" value="ABC_TRANSPORTER_2"/>
    <property type="match status" value="1"/>
</dbReference>
<evidence type="ECO:0000256" key="6">
    <source>
        <dbReference type="ARBA" id="ARBA00022989"/>
    </source>
</evidence>
<evidence type="ECO:0000256" key="3">
    <source>
        <dbReference type="ARBA" id="ARBA00022692"/>
    </source>
</evidence>
<keyword evidence="4" id="KW-0547">Nucleotide-binding</keyword>
<dbReference type="SMART" id="SM00382">
    <property type="entry name" value="AAA"/>
    <property type="match status" value="1"/>
</dbReference>
<evidence type="ECO:0000313" key="12">
    <source>
        <dbReference type="Proteomes" id="UP000183028"/>
    </source>
</evidence>
<dbReference type="eggNOG" id="COG1136">
    <property type="taxonomic scope" value="Bacteria"/>
</dbReference>
<keyword evidence="6 9" id="KW-1133">Transmembrane helix</keyword>
<keyword evidence="12" id="KW-1185">Reference proteome</keyword>
<dbReference type="InterPro" id="IPR003439">
    <property type="entry name" value="ABC_transporter-like_ATP-bd"/>
</dbReference>
<feature type="transmembrane region" description="Helical" evidence="9">
    <location>
        <begin position="562"/>
        <end position="587"/>
    </location>
</feature>
<gene>
    <name evidence="11" type="ORF">SAMN04487834_100710</name>
</gene>
<dbReference type="InterPro" id="IPR017871">
    <property type="entry name" value="ABC_transporter-like_CS"/>
</dbReference>
<dbReference type="GO" id="GO:0005524">
    <property type="term" value="F:ATP binding"/>
    <property type="evidence" value="ECO:0007669"/>
    <property type="project" value="UniProtKB-KW"/>
</dbReference>
<dbReference type="InterPro" id="IPR027417">
    <property type="entry name" value="P-loop_NTPase"/>
</dbReference>
<evidence type="ECO:0000256" key="9">
    <source>
        <dbReference type="SAM" id="Phobius"/>
    </source>
</evidence>
<feature type="transmembrane region" description="Helical" evidence="9">
    <location>
        <begin position="519"/>
        <end position="542"/>
    </location>
</feature>
<keyword evidence="5" id="KW-0067">ATP-binding</keyword>
<keyword evidence="3 9" id="KW-0812">Transmembrane</keyword>
<evidence type="ECO:0000256" key="2">
    <source>
        <dbReference type="ARBA" id="ARBA00022475"/>
    </source>
</evidence>
<dbReference type="GO" id="GO:0022857">
    <property type="term" value="F:transmembrane transporter activity"/>
    <property type="evidence" value="ECO:0007669"/>
    <property type="project" value="TreeGrafter"/>
</dbReference>
<evidence type="ECO:0000256" key="5">
    <source>
        <dbReference type="ARBA" id="ARBA00022840"/>
    </source>
</evidence>
<comment type="subcellular location">
    <subcellularLocation>
        <location evidence="1">Cell inner membrane</location>
        <topology evidence="1">Multi-pass membrane protein</topology>
    </subcellularLocation>
</comment>
<comment type="similarity">
    <text evidence="8">Belongs to the ABC transporter superfamily. Macrolide exporter (TC 3.A.1.122) family.</text>
</comment>
<proteinExistence type="inferred from homology"/>
<dbReference type="PROSITE" id="PS00211">
    <property type="entry name" value="ABC_TRANSPORTER_1"/>
    <property type="match status" value="1"/>
</dbReference>
<dbReference type="AlphaFoldDB" id="A0A1H6R8V5"/>
<dbReference type="PANTHER" id="PTHR24220">
    <property type="entry name" value="IMPORT ATP-BINDING PROTEIN"/>
    <property type="match status" value="1"/>
</dbReference>
<organism evidence="11 12">
    <name type="scientific">Sharpea azabuensis</name>
    <dbReference type="NCBI Taxonomy" id="322505"/>
    <lineage>
        <taxon>Bacteria</taxon>
        <taxon>Bacillati</taxon>
        <taxon>Bacillota</taxon>
        <taxon>Erysipelotrichia</taxon>
        <taxon>Erysipelotrichales</taxon>
        <taxon>Coprobacillaceae</taxon>
        <taxon>Sharpea</taxon>
    </lineage>
</organism>
<feature type="transmembrane region" description="Helical" evidence="9">
    <location>
        <begin position="243"/>
        <end position="267"/>
    </location>
</feature>
<dbReference type="InterPro" id="IPR015854">
    <property type="entry name" value="ABC_transpr_LolD-like"/>
</dbReference>
<accession>A0A1H6R8V5</accession>
<dbReference type="EMBL" id="FNYK01000007">
    <property type="protein sequence ID" value="SEI50896.1"/>
    <property type="molecule type" value="Genomic_DNA"/>
</dbReference>
<dbReference type="PANTHER" id="PTHR24220:SF86">
    <property type="entry name" value="ABC TRANSPORTER ABCH.1"/>
    <property type="match status" value="1"/>
</dbReference>
<evidence type="ECO:0000256" key="8">
    <source>
        <dbReference type="ARBA" id="ARBA00038388"/>
    </source>
</evidence>
<dbReference type="GO" id="GO:0016887">
    <property type="term" value="F:ATP hydrolysis activity"/>
    <property type="evidence" value="ECO:0007669"/>
    <property type="project" value="InterPro"/>
</dbReference>
<evidence type="ECO:0000259" key="10">
    <source>
        <dbReference type="PROSITE" id="PS50893"/>
    </source>
</evidence>
<dbReference type="InterPro" id="IPR003838">
    <property type="entry name" value="ABC3_permease_C"/>
</dbReference>
<evidence type="ECO:0000256" key="7">
    <source>
        <dbReference type="ARBA" id="ARBA00023136"/>
    </source>
</evidence>
<dbReference type="Gene3D" id="3.40.50.300">
    <property type="entry name" value="P-loop containing nucleotide triphosphate hydrolases"/>
    <property type="match status" value="1"/>
</dbReference>
<dbReference type="OrthoDB" id="2365508at2"/>
<name>A0A1H6R8V5_9FIRM</name>
<keyword evidence="7 9" id="KW-0472">Membrane</keyword>
<protein>
    <submittedName>
        <fullName evidence="11">ABC-type lipoprotein export system, ATPase component</fullName>
    </submittedName>
</protein>
<feature type="domain" description="ABC transporter" evidence="10">
    <location>
        <begin position="2"/>
        <end position="221"/>
    </location>
</feature>
<dbReference type="Pfam" id="PF02687">
    <property type="entry name" value="FtsX"/>
    <property type="match status" value="1"/>
</dbReference>
<evidence type="ECO:0000256" key="1">
    <source>
        <dbReference type="ARBA" id="ARBA00004429"/>
    </source>
</evidence>
<sequence>MITLSNINKRYLSQSALTDVNMTFPAHGFVSIVGPSGCGKSTLLNIIGGIDHDYQGKIMLDGKEVKSLPGVLRVTMIFQSYHLIHYLSNLHNIHLYDDFHKTKFPDYNNKMMEGFQKVPVTKLSLGQRQRVAILRALYPEPDIILCDEPTASLDAQNKALVMNALKEISHNALVIFVSHDRHLVDEYSDYIYHMEDGEITNTMTCHQQPHQHHPIKRHFHPFAIFRLSVLALKCYKKRFFQMCFYLSLALVSIMLVFTLSFSLRYAILDYIDSMLPKSTISFKGAKATKITKQHNIPRVFYYVDDIELLGLSENGEHYLKNETLFINDETGYTNKVNYGHLISSDDEIILPYNTARKLAGNDSVHQLIGKHFYIYYKYRNLVKGVEVKIAGISMERLSYDAFYQNDQANIKHLKSLFSDNIKCTLGILYYKGNHKKVMKELKKQYPSIQFKIVGEKTKQNMNKTIDKIEFILFLFALIAILSSCFMIGEIMYLFVESHVKDYAIECAYGARRFQLFKQLFYSIIIVVVVGGVVSVNLLYGFVTILNKIVLPKLFTSSFYISIPFMLVSVTLAGVFILVIISALASFLRISHLNVADVLKR</sequence>